<evidence type="ECO:0008006" key="4">
    <source>
        <dbReference type="Google" id="ProtNLM"/>
    </source>
</evidence>
<dbReference type="Proteomes" id="UP000826462">
    <property type="component" value="Chromosome 1"/>
</dbReference>
<reference evidence="2 3" key="1">
    <citation type="submission" date="2021-07" db="EMBL/GenBank/DDBJ databases">
        <title>Paraburkholderia edwinii protects Aspergillus sp. from phenazines by acting as a toxin sponge.</title>
        <authorList>
            <person name="Dahlstrom K.M."/>
            <person name="Newman D.K."/>
        </authorList>
    </citation>
    <scope>NUCLEOTIDE SEQUENCE [LARGE SCALE GENOMIC DNA]</scope>
    <source>
        <strain evidence="2 3">Pe01</strain>
    </source>
</reference>
<name>A0ABX8UIK2_9BURK</name>
<sequence length="185" mass="20516">MRIADELGWRRTSINSLRCEQFSDDRLRAMTERGLACVPGNQKFGYRDSFYMPESLVTKVCAFINDTRRNLIREMGWRIPETSGPIFLSARDGNALSDKAISKIFGMGFAASGAPKRAGIKSFRNKFTNDQIGKETIARRDLGLDTSSASIAAAVSMDLGHRSVESIKAYVDANVTKLTSRKRAP</sequence>
<dbReference type="RefSeq" id="WP_219798155.1">
    <property type="nucleotide sequence ID" value="NZ_CP080095.1"/>
</dbReference>
<dbReference type="InterPro" id="IPR013762">
    <property type="entry name" value="Integrase-like_cat_sf"/>
</dbReference>
<dbReference type="Gene3D" id="1.10.443.10">
    <property type="entry name" value="Intergrase catalytic core"/>
    <property type="match status" value="1"/>
</dbReference>
<protein>
    <recommendedName>
        <fullName evidence="4">Phage integrase family protein</fullName>
    </recommendedName>
</protein>
<dbReference type="SUPFAM" id="SSF56349">
    <property type="entry name" value="DNA breaking-rejoining enzymes"/>
    <property type="match status" value="1"/>
</dbReference>
<accession>A0ABX8UIK2</accession>
<dbReference type="EMBL" id="CP080095">
    <property type="protein sequence ID" value="QYD68774.1"/>
    <property type="molecule type" value="Genomic_DNA"/>
</dbReference>
<evidence type="ECO:0000313" key="2">
    <source>
        <dbReference type="EMBL" id="QYD68774.1"/>
    </source>
</evidence>
<dbReference type="InterPro" id="IPR011010">
    <property type="entry name" value="DNA_brk_join_enz"/>
</dbReference>
<organism evidence="2 3">
    <name type="scientific">Paraburkholderia edwinii</name>
    <dbReference type="NCBI Taxonomy" id="2861782"/>
    <lineage>
        <taxon>Bacteria</taxon>
        <taxon>Pseudomonadati</taxon>
        <taxon>Pseudomonadota</taxon>
        <taxon>Betaproteobacteria</taxon>
        <taxon>Burkholderiales</taxon>
        <taxon>Burkholderiaceae</taxon>
        <taxon>Paraburkholderia</taxon>
    </lineage>
</organism>
<proteinExistence type="predicted"/>
<keyword evidence="1" id="KW-0233">DNA recombination</keyword>
<keyword evidence="3" id="KW-1185">Reference proteome</keyword>
<evidence type="ECO:0000256" key="1">
    <source>
        <dbReference type="ARBA" id="ARBA00023172"/>
    </source>
</evidence>
<gene>
    <name evidence="2" type="ORF">KZJ38_21575</name>
</gene>
<evidence type="ECO:0000313" key="3">
    <source>
        <dbReference type="Proteomes" id="UP000826462"/>
    </source>
</evidence>